<dbReference type="Gene3D" id="3.40.50.720">
    <property type="entry name" value="NAD(P)-binding Rossmann-like Domain"/>
    <property type="match status" value="1"/>
</dbReference>
<dbReference type="Proteomes" id="UP001141950">
    <property type="component" value="Unassembled WGS sequence"/>
</dbReference>
<evidence type="ECO:0000259" key="3">
    <source>
        <dbReference type="SMART" id="SM00822"/>
    </source>
</evidence>
<dbReference type="Pfam" id="PF00106">
    <property type="entry name" value="adh_short"/>
    <property type="match status" value="1"/>
</dbReference>
<dbReference type="SMART" id="SM00822">
    <property type="entry name" value="PKS_KR"/>
    <property type="match status" value="1"/>
</dbReference>
<dbReference type="PANTHER" id="PTHR44196">
    <property type="entry name" value="DEHYDROGENASE/REDUCTASE SDR FAMILY MEMBER 7B"/>
    <property type="match status" value="1"/>
</dbReference>
<dbReference type="EMBL" id="JANIPJ010000017">
    <property type="protein sequence ID" value="MCR2806389.1"/>
    <property type="molecule type" value="Genomic_DNA"/>
</dbReference>
<keyword evidence="5" id="KW-1185">Reference proteome</keyword>
<dbReference type="AlphaFoldDB" id="A0A9X2SAA0"/>
<evidence type="ECO:0000256" key="2">
    <source>
        <dbReference type="ARBA" id="ARBA00023002"/>
    </source>
</evidence>
<dbReference type="InterPro" id="IPR002347">
    <property type="entry name" value="SDR_fam"/>
</dbReference>
<evidence type="ECO:0000313" key="4">
    <source>
        <dbReference type="EMBL" id="MCR2806389.1"/>
    </source>
</evidence>
<dbReference type="PANTHER" id="PTHR44196:SF1">
    <property type="entry name" value="DEHYDROGENASE_REDUCTASE SDR FAMILY MEMBER 7B"/>
    <property type="match status" value="1"/>
</dbReference>
<reference evidence="4" key="1">
    <citation type="submission" date="2022-08" db="EMBL/GenBank/DDBJ databases">
        <title>The genomic sequence of strain Paenibacillus sp. SCIV0701.</title>
        <authorList>
            <person name="Zhao H."/>
        </authorList>
    </citation>
    <scope>NUCLEOTIDE SEQUENCE</scope>
    <source>
        <strain evidence="4">SCIV0701</strain>
    </source>
</reference>
<dbReference type="InterPro" id="IPR036291">
    <property type="entry name" value="NAD(P)-bd_dom_sf"/>
</dbReference>
<dbReference type="InterPro" id="IPR057326">
    <property type="entry name" value="KR_dom"/>
</dbReference>
<comment type="similarity">
    <text evidence="1">Belongs to the short-chain dehydrogenases/reductases (SDR) family.</text>
</comment>
<evidence type="ECO:0000313" key="5">
    <source>
        <dbReference type="Proteomes" id="UP001141950"/>
    </source>
</evidence>
<comment type="caution">
    <text evidence="4">The sequence shown here is derived from an EMBL/GenBank/DDBJ whole genome shotgun (WGS) entry which is preliminary data.</text>
</comment>
<dbReference type="SUPFAM" id="SSF51735">
    <property type="entry name" value="NAD(P)-binding Rossmann-fold domains"/>
    <property type="match status" value="1"/>
</dbReference>
<name>A0A9X2SAA0_9BACL</name>
<organism evidence="4 5">
    <name type="scientific">Paenibacillus soyae</name>
    <dbReference type="NCBI Taxonomy" id="2969249"/>
    <lineage>
        <taxon>Bacteria</taxon>
        <taxon>Bacillati</taxon>
        <taxon>Bacillota</taxon>
        <taxon>Bacilli</taxon>
        <taxon>Bacillales</taxon>
        <taxon>Paenibacillaceae</taxon>
        <taxon>Paenibacillus</taxon>
    </lineage>
</organism>
<accession>A0A9X2SAA0</accession>
<sequence length="282" mass="31685">MSRNRFIESLLFPKPRLDEDGLRRSMAGKTILITGASSGIGEKLAYLLGRTDACLVLVARRMDKLEAIREAIASQGGKVSVYAADLREESELDALSAWLRERPQGLDIVFSNAGKSIRRPVMESLDRFHDFQRTMAVNYFAPVRLLLAVLPELERRRGHIVNVSTINASLIPFPYWAAYQASKSAFDTWLRAAAPELNARGIRVTSCYLPLVRTPMIEPTAAYRKLPAMSPEHAARWIAAAVLANRRTIAPWWLPPGQLASLIGRGLWEWAMPHLLRRREGE</sequence>
<protein>
    <submittedName>
        <fullName evidence="4">SDR family NAD(P)-dependent oxidoreductase</fullName>
    </submittedName>
</protein>
<gene>
    <name evidence="4" type="ORF">NQZ67_21130</name>
</gene>
<dbReference type="GO" id="GO:0016491">
    <property type="term" value="F:oxidoreductase activity"/>
    <property type="evidence" value="ECO:0007669"/>
    <property type="project" value="UniProtKB-KW"/>
</dbReference>
<keyword evidence="2" id="KW-0560">Oxidoreductase</keyword>
<proteinExistence type="inferred from homology"/>
<dbReference type="GO" id="GO:0016020">
    <property type="term" value="C:membrane"/>
    <property type="evidence" value="ECO:0007669"/>
    <property type="project" value="TreeGrafter"/>
</dbReference>
<dbReference type="RefSeq" id="WP_257449795.1">
    <property type="nucleotide sequence ID" value="NZ_JANIPJ010000017.1"/>
</dbReference>
<dbReference type="PRINTS" id="PR00081">
    <property type="entry name" value="GDHRDH"/>
</dbReference>
<feature type="domain" description="Ketoreductase" evidence="3">
    <location>
        <begin position="29"/>
        <end position="215"/>
    </location>
</feature>
<evidence type="ECO:0000256" key="1">
    <source>
        <dbReference type="ARBA" id="ARBA00006484"/>
    </source>
</evidence>